<gene>
    <name evidence="3" type="ORF">N44_01464</name>
</gene>
<reference evidence="4" key="1">
    <citation type="journal article" date="2015" name="Genome">
        <title>Whole Genome Sequence of the Non-Microcystin-Producing Microcystis aeruginosa Strain NIES-44.</title>
        <authorList>
            <person name="Okano K."/>
            <person name="Miyata N."/>
            <person name="Ozaki Y."/>
        </authorList>
    </citation>
    <scope>NUCLEOTIDE SEQUENCE [LARGE SCALE GENOMIC DNA]</scope>
    <source>
        <strain evidence="4">NIES-44</strain>
    </source>
</reference>
<comment type="caution">
    <text evidence="3">The sequence shown here is derived from an EMBL/GenBank/DDBJ whole genome shotgun (WGS) entry which is preliminary data.</text>
</comment>
<keyword evidence="2" id="KW-1133">Transmembrane helix</keyword>
<sequence>MSAAHKSYIPVPVSRQKSQGSQRRPQSPVNQATPMTKPTTKSVARVPVAPTEKQVASRQLRSLCLLERIVAVITFCLLGSTLGIYAWTVYIPKVWDKEFGKLETLQRHERHLLATNETLKHQLAQQAEKPETGLTHPQPFQNIFLQRKSAPNLKPAPASQPQSTVNSRPRSAY</sequence>
<keyword evidence="2" id="KW-0812">Transmembrane</keyword>
<feature type="region of interest" description="Disordered" evidence="1">
    <location>
        <begin position="1"/>
        <end position="46"/>
    </location>
</feature>
<feature type="transmembrane region" description="Helical" evidence="2">
    <location>
        <begin position="69"/>
        <end position="91"/>
    </location>
</feature>
<evidence type="ECO:0000256" key="2">
    <source>
        <dbReference type="SAM" id="Phobius"/>
    </source>
</evidence>
<evidence type="ECO:0000256" key="1">
    <source>
        <dbReference type="SAM" id="MobiDB-lite"/>
    </source>
</evidence>
<feature type="region of interest" description="Disordered" evidence="1">
    <location>
        <begin position="151"/>
        <end position="173"/>
    </location>
</feature>
<keyword evidence="3" id="KW-0132">Cell division</keyword>
<accession>A0A0A1VQC5</accession>
<feature type="compositionally biased region" description="Polar residues" evidence="1">
    <location>
        <begin position="159"/>
        <end position="173"/>
    </location>
</feature>
<feature type="compositionally biased region" description="Polar residues" evidence="1">
    <location>
        <begin position="15"/>
        <end position="42"/>
    </location>
</feature>
<organism evidence="3 4">
    <name type="scientific">Microcystis aeruginosa NIES-44</name>
    <dbReference type="NCBI Taxonomy" id="449439"/>
    <lineage>
        <taxon>Bacteria</taxon>
        <taxon>Bacillati</taxon>
        <taxon>Cyanobacteriota</taxon>
        <taxon>Cyanophyceae</taxon>
        <taxon>Oscillatoriophycideae</taxon>
        <taxon>Chroococcales</taxon>
        <taxon>Microcystaceae</taxon>
        <taxon>Microcystis</taxon>
    </lineage>
</organism>
<keyword evidence="3" id="KW-0131">Cell cycle</keyword>
<dbReference type="RefSeq" id="WP_045356486.1">
    <property type="nucleotide sequence ID" value="NZ_BBPA01000003.1"/>
</dbReference>
<evidence type="ECO:0000313" key="3">
    <source>
        <dbReference type="EMBL" id="GAL91456.1"/>
    </source>
</evidence>
<proteinExistence type="predicted"/>
<dbReference type="GO" id="GO:0051301">
    <property type="term" value="P:cell division"/>
    <property type="evidence" value="ECO:0007669"/>
    <property type="project" value="UniProtKB-KW"/>
</dbReference>
<dbReference type="AlphaFoldDB" id="A0A0A1VQC5"/>
<keyword evidence="2" id="KW-0472">Membrane</keyword>
<dbReference type="EMBL" id="BBPA01000003">
    <property type="protein sequence ID" value="GAL91456.1"/>
    <property type="molecule type" value="Genomic_DNA"/>
</dbReference>
<name>A0A0A1VQC5_MICAE</name>
<protein>
    <submittedName>
        <fullName evidence="3">Cell division protein FtsL</fullName>
    </submittedName>
</protein>
<dbReference type="Proteomes" id="UP000030321">
    <property type="component" value="Unassembled WGS sequence"/>
</dbReference>
<evidence type="ECO:0000313" key="4">
    <source>
        <dbReference type="Proteomes" id="UP000030321"/>
    </source>
</evidence>